<dbReference type="InterPro" id="IPR000843">
    <property type="entry name" value="HTH_LacI"/>
</dbReference>
<evidence type="ECO:0000256" key="1">
    <source>
        <dbReference type="ARBA" id="ARBA00023015"/>
    </source>
</evidence>
<dbReference type="EMBL" id="VKKG01000003">
    <property type="protein sequence ID" value="TRY18340.1"/>
    <property type="molecule type" value="Genomic_DNA"/>
</dbReference>
<proteinExistence type="predicted"/>
<dbReference type="InterPro" id="IPR028082">
    <property type="entry name" value="Peripla_BP_I"/>
</dbReference>
<evidence type="ECO:0000256" key="3">
    <source>
        <dbReference type="ARBA" id="ARBA00023163"/>
    </source>
</evidence>
<dbReference type="AlphaFoldDB" id="A0A553K0V5"/>
<evidence type="ECO:0000259" key="4">
    <source>
        <dbReference type="PROSITE" id="PS50932"/>
    </source>
</evidence>
<dbReference type="InterPro" id="IPR010982">
    <property type="entry name" value="Lambda_DNA-bd_dom_sf"/>
</dbReference>
<dbReference type="CDD" id="cd06267">
    <property type="entry name" value="PBP1_LacI_sugar_binding-like"/>
    <property type="match status" value="1"/>
</dbReference>
<dbReference type="SUPFAM" id="SSF47413">
    <property type="entry name" value="lambda repressor-like DNA-binding domains"/>
    <property type="match status" value="1"/>
</dbReference>
<feature type="domain" description="HTH lacI-type" evidence="4">
    <location>
        <begin position="2"/>
        <end position="56"/>
    </location>
</feature>
<protein>
    <submittedName>
        <fullName evidence="5">LacI family transcriptional regulator</fullName>
    </submittedName>
</protein>
<dbReference type="Gene3D" id="1.10.260.40">
    <property type="entry name" value="lambda repressor-like DNA-binding domains"/>
    <property type="match status" value="1"/>
</dbReference>
<keyword evidence="1" id="KW-0805">Transcription regulation</keyword>
<name>A0A553K0V5_9ACTN</name>
<dbReference type="PANTHER" id="PTHR30146">
    <property type="entry name" value="LACI-RELATED TRANSCRIPTIONAL REPRESSOR"/>
    <property type="match status" value="1"/>
</dbReference>
<keyword evidence="6" id="KW-1185">Reference proteome</keyword>
<dbReference type="PANTHER" id="PTHR30146:SF109">
    <property type="entry name" value="HTH-TYPE TRANSCRIPTIONAL REGULATOR GALS"/>
    <property type="match status" value="1"/>
</dbReference>
<organism evidence="5 6">
    <name type="scientific">Tessaracoccus rhinocerotis</name>
    <dbReference type="NCBI Taxonomy" id="1689449"/>
    <lineage>
        <taxon>Bacteria</taxon>
        <taxon>Bacillati</taxon>
        <taxon>Actinomycetota</taxon>
        <taxon>Actinomycetes</taxon>
        <taxon>Propionibacteriales</taxon>
        <taxon>Propionibacteriaceae</taxon>
        <taxon>Tessaracoccus</taxon>
    </lineage>
</organism>
<dbReference type="Gene3D" id="3.40.50.2300">
    <property type="match status" value="2"/>
</dbReference>
<dbReference type="Proteomes" id="UP000317638">
    <property type="component" value="Unassembled WGS sequence"/>
</dbReference>
<dbReference type="GO" id="GO:0003700">
    <property type="term" value="F:DNA-binding transcription factor activity"/>
    <property type="evidence" value="ECO:0007669"/>
    <property type="project" value="TreeGrafter"/>
</dbReference>
<reference evidence="5 6" key="1">
    <citation type="submission" date="2019-07" db="EMBL/GenBank/DDBJ databases">
        <authorList>
            <person name="Zhou L.-Y."/>
        </authorList>
    </citation>
    <scope>NUCLEOTIDE SEQUENCE [LARGE SCALE GENOMIC DNA]</scope>
    <source>
        <strain evidence="5 6">YIM 101269</strain>
    </source>
</reference>
<dbReference type="RefSeq" id="WP_143938316.1">
    <property type="nucleotide sequence ID" value="NZ_VKKG01000003.1"/>
</dbReference>
<accession>A0A553K0V5</accession>
<gene>
    <name evidence="5" type="ORF">FOJ82_09955</name>
</gene>
<keyword evidence="3" id="KW-0804">Transcription</keyword>
<evidence type="ECO:0000313" key="5">
    <source>
        <dbReference type="EMBL" id="TRY18340.1"/>
    </source>
</evidence>
<comment type="caution">
    <text evidence="5">The sequence shown here is derived from an EMBL/GenBank/DDBJ whole genome shotgun (WGS) entry which is preliminary data.</text>
</comment>
<sequence length="328" mass="36129">MTTLRDIAQELGIAESTVSRVLNNKGRVGEVTKQKVLAYVDKVQYHPNQMAKSLKMQSAHSLGVVVPDISNEFYALLFKEIDRLISVEGYTPILFDIGDDVEREEAFLAQLRSHTVDGLVVATSGSDAYRGLPESTMRRIVFVDNLPHGDPECSYVGADNVKSSYALTQHLVERGHTRIATVVGPAGESSALERLEGMQQCLADNDLSLPADWIARTNFQYADGYAKATALLDRDDPPTAIIAQNNVLAYATIRVARSREMQVPRDLAVACFDHLDAYGFMRPVITSMVQPLDQIAAKAWELLQAGIAGEHPHTLHRFDASFQLGETT</sequence>
<dbReference type="GO" id="GO:0000976">
    <property type="term" value="F:transcription cis-regulatory region binding"/>
    <property type="evidence" value="ECO:0007669"/>
    <property type="project" value="TreeGrafter"/>
</dbReference>
<dbReference type="OrthoDB" id="37081at2"/>
<dbReference type="CDD" id="cd01392">
    <property type="entry name" value="HTH_LacI"/>
    <property type="match status" value="1"/>
</dbReference>
<evidence type="ECO:0000256" key="2">
    <source>
        <dbReference type="ARBA" id="ARBA00023125"/>
    </source>
</evidence>
<dbReference type="Pfam" id="PF13377">
    <property type="entry name" value="Peripla_BP_3"/>
    <property type="match status" value="1"/>
</dbReference>
<dbReference type="SUPFAM" id="SSF53822">
    <property type="entry name" value="Periplasmic binding protein-like I"/>
    <property type="match status" value="1"/>
</dbReference>
<keyword evidence="2" id="KW-0238">DNA-binding</keyword>
<evidence type="ECO:0000313" key="6">
    <source>
        <dbReference type="Proteomes" id="UP000317638"/>
    </source>
</evidence>
<dbReference type="PROSITE" id="PS50932">
    <property type="entry name" value="HTH_LACI_2"/>
    <property type="match status" value="1"/>
</dbReference>
<dbReference type="SMART" id="SM00354">
    <property type="entry name" value="HTH_LACI"/>
    <property type="match status" value="1"/>
</dbReference>
<dbReference type="InterPro" id="IPR046335">
    <property type="entry name" value="LacI/GalR-like_sensor"/>
</dbReference>
<dbReference type="Pfam" id="PF00356">
    <property type="entry name" value="LacI"/>
    <property type="match status" value="1"/>
</dbReference>